<sequence length="397" mass="44372">MNYQLFAGFYTAEKLLKTHERVEVDIIDRLPTPFGLVRSGVAPDHPETKIVTNQFTRVAQNERCSFFGNVSLGSSVTLVELREMYNAVVLSYGAESDRSLGIPGEFPGIYAAREFVWWYNEHPDYRNLDPDLKCTDTTVILGQIPKVSLVCPDYHMSPGINGYELLKKIKVLEAGAVMFISKPLKSANVENLLKLVLDECLRAIVGFKRIEDLSNDKFLDGPFTSDYMKSKAVSFAPSYSLKSPASTEDESKTYLSASERWVEATIKHMPIIIKHSSAMVRAASVTCFAGMTSYVFFALPKDKQEFIISSSVSIVVTTFCEVKYLWSARTNALNDHFEVRITASWALANICDSLSHCMDALHAVKGFICGTVSESTIYFSVTASFCSQILLYIFDRS</sequence>
<comment type="cofactor">
    <cofactor evidence="1">
        <name>FAD</name>
        <dbReference type="ChEBI" id="CHEBI:57692"/>
    </cofactor>
</comment>
<keyword evidence="2" id="KW-0285">Flavoprotein</keyword>
<dbReference type="Gene3D" id="3.40.50.720">
    <property type="entry name" value="NAD(P)-binding Rossmann-like Domain"/>
    <property type="match status" value="1"/>
</dbReference>
<evidence type="ECO:0000256" key="2">
    <source>
        <dbReference type="ARBA" id="ARBA00022630"/>
    </source>
</evidence>
<name>A0A830CYQ1_9LAMI</name>
<dbReference type="InterPro" id="IPR055275">
    <property type="entry name" value="Ferredox_Rdtase"/>
</dbReference>
<dbReference type="Proteomes" id="UP000653305">
    <property type="component" value="Unassembled WGS sequence"/>
</dbReference>
<comment type="caution">
    <text evidence="6">The sequence shown here is derived from an EMBL/GenBank/DDBJ whole genome shotgun (WGS) entry which is preliminary data.</text>
</comment>
<keyword evidence="7" id="KW-1185">Reference proteome</keyword>
<evidence type="ECO:0000256" key="3">
    <source>
        <dbReference type="ARBA" id="ARBA00022827"/>
    </source>
</evidence>
<dbReference type="OrthoDB" id="1739945at2759"/>
<protein>
    <submittedName>
        <fullName evidence="6">Nadph:adrenodoxin oxidoreductase mitochondrial</fullName>
    </submittedName>
</protein>
<keyword evidence="4" id="KW-0521">NADP</keyword>
<organism evidence="6 7">
    <name type="scientific">Phtheirospermum japonicum</name>
    <dbReference type="NCBI Taxonomy" id="374723"/>
    <lineage>
        <taxon>Eukaryota</taxon>
        <taxon>Viridiplantae</taxon>
        <taxon>Streptophyta</taxon>
        <taxon>Embryophyta</taxon>
        <taxon>Tracheophyta</taxon>
        <taxon>Spermatophyta</taxon>
        <taxon>Magnoliopsida</taxon>
        <taxon>eudicotyledons</taxon>
        <taxon>Gunneridae</taxon>
        <taxon>Pentapetalae</taxon>
        <taxon>asterids</taxon>
        <taxon>lamiids</taxon>
        <taxon>Lamiales</taxon>
        <taxon>Orobanchaceae</taxon>
        <taxon>Orobanchaceae incertae sedis</taxon>
        <taxon>Phtheirospermum</taxon>
    </lineage>
</organism>
<dbReference type="EMBL" id="BMAC01000939">
    <property type="protein sequence ID" value="GFQ04397.1"/>
    <property type="molecule type" value="Genomic_DNA"/>
</dbReference>
<accession>A0A830CYQ1</accession>
<proteinExistence type="predicted"/>
<gene>
    <name evidence="6" type="ORF">PHJA_002583600</name>
</gene>
<dbReference type="AlphaFoldDB" id="A0A830CYQ1"/>
<keyword evidence="3" id="KW-0274">FAD</keyword>
<evidence type="ECO:0000256" key="5">
    <source>
        <dbReference type="ARBA" id="ARBA00023002"/>
    </source>
</evidence>
<reference evidence="6" key="1">
    <citation type="submission" date="2020-07" db="EMBL/GenBank/DDBJ databases">
        <title>Ethylene signaling mediates host invasion by parasitic plants.</title>
        <authorList>
            <person name="Yoshida S."/>
        </authorList>
    </citation>
    <scope>NUCLEOTIDE SEQUENCE</scope>
    <source>
        <strain evidence="6">Okayama</strain>
    </source>
</reference>
<dbReference type="PANTHER" id="PTHR48467">
    <property type="entry name" value="GLUTAMATE SYNTHASE 1 [NADH], CHLOROPLASTIC-LIKE"/>
    <property type="match status" value="1"/>
</dbReference>
<evidence type="ECO:0000256" key="4">
    <source>
        <dbReference type="ARBA" id="ARBA00022857"/>
    </source>
</evidence>
<evidence type="ECO:0000313" key="6">
    <source>
        <dbReference type="EMBL" id="GFQ04397.1"/>
    </source>
</evidence>
<dbReference type="GO" id="GO:0016491">
    <property type="term" value="F:oxidoreductase activity"/>
    <property type="evidence" value="ECO:0007669"/>
    <property type="project" value="UniProtKB-KW"/>
</dbReference>
<keyword evidence="5" id="KW-0560">Oxidoreductase</keyword>
<evidence type="ECO:0000256" key="1">
    <source>
        <dbReference type="ARBA" id="ARBA00001974"/>
    </source>
</evidence>
<dbReference type="SUPFAM" id="SSF51971">
    <property type="entry name" value="Nucleotide-binding domain"/>
    <property type="match status" value="1"/>
</dbReference>
<evidence type="ECO:0000313" key="7">
    <source>
        <dbReference type="Proteomes" id="UP000653305"/>
    </source>
</evidence>
<dbReference type="PANTHER" id="PTHR48467:SF1">
    <property type="entry name" value="GLUTAMATE SYNTHASE 1 [NADH], CHLOROPLASTIC-LIKE"/>
    <property type="match status" value="1"/>
</dbReference>